<sequence>MSSRTGRYLMLIGENENVIDYAEYYILKKFQPPPVRTLIGSSFSGDLIEGAFYTEQYNYRVLMDIILYAETPVTLIMRRMGHLYDNLYDLF</sequence>
<proteinExistence type="predicted"/>
<organism evidence="1 2">
    <name type="scientific">Rotaria magnacalcarata</name>
    <dbReference type="NCBI Taxonomy" id="392030"/>
    <lineage>
        <taxon>Eukaryota</taxon>
        <taxon>Metazoa</taxon>
        <taxon>Spiralia</taxon>
        <taxon>Gnathifera</taxon>
        <taxon>Rotifera</taxon>
        <taxon>Eurotatoria</taxon>
        <taxon>Bdelloidea</taxon>
        <taxon>Philodinida</taxon>
        <taxon>Philodinidae</taxon>
        <taxon>Rotaria</taxon>
    </lineage>
</organism>
<evidence type="ECO:0000313" key="2">
    <source>
        <dbReference type="Proteomes" id="UP000681720"/>
    </source>
</evidence>
<comment type="caution">
    <text evidence="1">The sequence shown here is derived from an EMBL/GenBank/DDBJ whole genome shotgun (WGS) entry which is preliminary data.</text>
</comment>
<protein>
    <submittedName>
        <fullName evidence="1">Uncharacterized protein</fullName>
    </submittedName>
</protein>
<accession>A0A8S2TKN4</accession>
<reference evidence="1" key="1">
    <citation type="submission" date="2021-02" db="EMBL/GenBank/DDBJ databases">
        <authorList>
            <person name="Nowell W R."/>
        </authorList>
    </citation>
    <scope>NUCLEOTIDE SEQUENCE</scope>
</reference>
<dbReference type="AlphaFoldDB" id="A0A8S2TKN4"/>
<feature type="non-terminal residue" evidence="1">
    <location>
        <position position="1"/>
    </location>
</feature>
<gene>
    <name evidence="1" type="ORF">GIL414_LOCUS25265</name>
</gene>
<name>A0A8S2TKN4_9BILA</name>
<evidence type="ECO:0000313" key="1">
    <source>
        <dbReference type="EMBL" id="CAF4287716.1"/>
    </source>
</evidence>
<dbReference type="Proteomes" id="UP000681720">
    <property type="component" value="Unassembled WGS sequence"/>
</dbReference>
<feature type="non-terminal residue" evidence="1">
    <location>
        <position position="91"/>
    </location>
</feature>
<dbReference type="EMBL" id="CAJOBJ010033649">
    <property type="protein sequence ID" value="CAF4287716.1"/>
    <property type="molecule type" value="Genomic_DNA"/>
</dbReference>